<keyword evidence="2" id="KW-1185">Reference proteome</keyword>
<dbReference type="EMBL" id="BJUS01000002">
    <property type="protein sequence ID" value="GEK71782.1"/>
    <property type="molecule type" value="Genomic_DNA"/>
</dbReference>
<proteinExistence type="predicted"/>
<evidence type="ECO:0000313" key="1">
    <source>
        <dbReference type="EMBL" id="GEK71782.1"/>
    </source>
</evidence>
<gene>
    <name evidence="1" type="ORF">HHA04nite_03260</name>
</gene>
<evidence type="ECO:0000313" key="2">
    <source>
        <dbReference type="Proteomes" id="UP000321121"/>
    </source>
</evidence>
<dbReference type="RefSeq" id="WP_146907478.1">
    <property type="nucleotide sequence ID" value="NZ_BJUS01000002.1"/>
</dbReference>
<name>A0ABQ0TZS7_9GAMM</name>
<organism evidence="1 2">
    <name type="scientific">Halomonas halophila</name>
    <dbReference type="NCBI Taxonomy" id="29573"/>
    <lineage>
        <taxon>Bacteria</taxon>
        <taxon>Pseudomonadati</taxon>
        <taxon>Pseudomonadota</taxon>
        <taxon>Gammaproteobacteria</taxon>
        <taxon>Oceanospirillales</taxon>
        <taxon>Halomonadaceae</taxon>
        <taxon>Halomonas</taxon>
    </lineage>
</organism>
<accession>A0ABQ0TZS7</accession>
<comment type="caution">
    <text evidence="1">The sequence shown here is derived from an EMBL/GenBank/DDBJ whole genome shotgun (WGS) entry which is preliminary data.</text>
</comment>
<sequence length="101" mass="11227">MCHVEIERRPLHRLHARVGAAPEVVFIVSRHEPLRGVGWDPRRGLFLMLQCGDRCYPLYDVSRGSDILAMRLLAVEVAAPDDPRVKAFVIEALGEALGVAV</sequence>
<reference evidence="1 2" key="1">
    <citation type="submission" date="2019-07" db="EMBL/GenBank/DDBJ databases">
        <title>Whole genome shotgun sequence of Halomonas halophila NBRC 102604.</title>
        <authorList>
            <person name="Hosoyama A."/>
            <person name="Uohara A."/>
            <person name="Ohji S."/>
            <person name="Ichikawa N."/>
        </authorList>
    </citation>
    <scope>NUCLEOTIDE SEQUENCE [LARGE SCALE GENOMIC DNA]</scope>
    <source>
        <strain evidence="1 2">NBRC 102604</strain>
    </source>
</reference>
<protein>
    <submittedName>
        <fullName evidence="1">Uncharacterized protein</fullName>
    </submittedName>
</protein>
<dbReference type="Proteomes" id="UP000321121">
    <property type="component" value="Unassembled WGS sequence"/>
</dbReference>